<dbReference type="KEGG" id="scor:J3U87_17040"/>
<proteinExistence type="predicted"/>
<dbReference type="RefSeq" id="WP_237384253.1">
    <property type="nucleotide sequence ID" value="NZ_CP071793.1"/>
</dbReference>
<dbReference type="EMBL" id="CP071793">
    <property type="protein sequence ID" value="QTD54154.1"/>
    <property type="molecule type" value="Genomic_DNA"/>
</dbReference>
<keyword evidence="1" id="KW-1133">Transmembrane helix</keyword>
<keyword evidence="3" id="KW-1185">Reference proteome</keyword>
<protein>
    <submittedName>
        <fullName evidence="2">Uncharacterized protein</fullName>
    </submittedName>
</protein>
<gene>
    <name evidence="2" type="ORF">J3U87_17040</name>
</gene>
<sequence>MAWDSFLSDKYGPPVGVSRRQWNNIRTMIVLGTFSILVGIVILLFRFLVTQHAERLEETPLISLAEAAAHQGPPTGPVQVAGTLRTATPVTMPDSDEAVIGGRLRIVAKSLGSGQQEETVLLDWSAFAERAELHGGGSVLPVTVPPQNLPLQRDHRARAKIDREGSSARNSKPVRAHLGNLSYSLVELGYKSVSVKVERSTLPNDAPVVFLGHLSNEGLVTSPGDRQLTMFYGSPEEATSKAHFYGVMLIVLAIFAIIGGFALRAAGLAARRRVLRR</sequence>
<evidence type="ECO:0000313" key="2">
    <source>
        <dbReference type="EMBL" id="QTD54154.1"/>
    </source>
</evidence>
<dbReference type="Proteomes" id="UP000663929">
    <property type="component" value="Chromosome"/>
</dbReference>
<evidence type="ECO:0000313" key="3">
    <source>
        <dbReference type="Proteomes" id="UP000663929"/>
    </source>
</evidence>
<keyword evidence="1" id="KW-0812">Transmembrane</keyword>
<accession>A0A8A4TYI6</accession>
<name>A0A8A4TYI6_SULCO</name>
<feature type="transmembrane region" description="Helical" evidence="1">
    <location>
        <begin position="244"/>
        <end position="267"/>
    </location>
</feature>
<evidence type="ECO:0000256" key="1">
    <source>
        <dbReference type="SAM" id="Phobius"/>
    </source>
</evidence>
<dbReference type="AlphaFoldDB" id="A0A8A4TYI6"/>
<keyword evidence="1" id="KW-0472">Membrane</keyword>
<feature type="transmembrane region" description="Helical" evidence="1">
    <location>
        <begin position="28"/>
        <end position="49"/>
    </location>
</feature>
<organism evidence="2 3">
    <name type="scientific">Sulfidibacter corallicola</name>
    <dbReference type="NCBI Taxonomy" id="2818388"/>
    <lineage>
        <taxon>Bacteria</taxon>
        <taxon>Pseudomonadati</taxon>
        <taxon>Acidobacteriota</taxon>
        <taxon>Holophagae</taxon>
        <taxon>Acanthopleuribacterales</taxon>
        <taxon>Acanthopleuribacteraceae</taxon>
        <taxon>Sulfidibacter</taxon>
    </lineage>
</organism>
<reference evidence="2" key="1">
    <citation type="submission" date="2021-03" db="EMBL/GenBank/DDBJ databases">
        <title>Acanthopleuribacteraceae sp. M133.</title>
        <authorList>
            <person name="Wang G."/>
        </authorList>
    </citation>
    <scope>NUCLEOTIDE SEQUENCE</scope>
    <source>
        <strain evidence="2">M133</strain>
    </source>
</reference>